<dbReference type="AlphaFoldDB" id="A0AAU3H587"/>
<dbReference type="CDD" id="cd00093">
    <property type="entry name" value="HTH_XRE"/>
    <property type="match status" value="1"/>
</dbReference>
<dbReference type="Pfam" id="PF19054">
    <property type="entry name" value="DUF5753"/>
    <property type="match status" value="1"/>
</dbReference>
<dbReference type="Pfam" id="PF13560">
    <property type="entry name" value="HTH_31"/>
    <property type="match status" value="1"/>
</dbReference>
<feature type="compositionally biased region" description="Gly residues" evidence="1">
    <location>
        <begin position="279"/>
        <end position="289"/>
    </location>
</feature>
<sequence length="289" mass="30918">MRPRSGPTVEHRVLAARLRKLRQHAGVSLQAAAVALGSHPATVRRIERAETGLDAHQVRVLLECYAVSDAEAEPIMAGIAAANLPGWWHAWRDALEPWQQEVIGIESSAALVRTWHPALVPELLRTPAYEAALRRSLSADPPSLGARHLELLAERQRRLEARGAALWALIPAAALHTTVGGPAVMAEQRAALEEAAQRRHLTVQVMPLDYPPHPMTGVPALHLLRVPAPEIGDRAVLETAGARVDIIDDPAAVMDYRIRLDSACAAAPHPGSPLPGSPLPGGGRSAGNP</sequence>
<evidence type="ECO:0000256" key="1">
    <source>
        <dbReference type="SAM" id="MobiDB-lite"/>
    </source>
</evidence>
<proteinExistence type="predicted"/>
<feature type="region of interest" description="Disordered" evidence="1">
    <location>
        <begin position="268"/>
        <end position="289"/>
    </location>
</feature>
<dbReference type="EMBL" id="CP109535">
    <property type="protein sequence ID" value="WTZ00368.1"/>
    <property type="molecule type" value="Genomic_DNA"/>
</dbReference>
<dbReference type="InterPro" id="IPR001387">
    <property type="entry name" value="Cro/C1-type_HTH"/>
</dbReference>
<reference evidence="3" key="1">
    <citation type="submission" date="2022-10" db="EMBL/GenBank/DDBJ databases">
        <title>The complete genomes of actinobacterial strains from the NBC collection.</title>
        <authorList>
            <person name="Joergensen T.S."/>
            <person name="Alvarez Arevalo M."/>
            <person name="Sterndorff E.B."/>
            <person name="Faurdal D."/>
            <person name="Vuksanovic O."/>
            <person name="Mourched A.-S."/>
            <person name="Charusanti P."/>
            <person name="Shaw S."/>
            <person name="Blin K."/>
            <person name="Weber T."/>
        </authorList>
    </citation>
    <scope>NUCLEOTIDE SEQUENCE</scope>
    <source>
        <strain evidence="3">NBC_01401</strain>
    </source>
</reference>
<evidence type="ECO:0000259" key="2">
    <source>
        <dbReference type="PROSITE" id="PS50943"/>
    </source>
</evidence>
<dbReference type="PROSITE" id="PS50943">
    <property type="entry name" value="HTH_CROC1"/>
    <property type="match status" value="1"/>
</dbReference>
<organism evidence="3">
    <name type="scientific">Streptomyces sp. NBC_01401</name>
    <dbReference type="NCBI Taxonomy" id="2903854"/>
    <lineage>
        <taxon>Bacteria</taxon>
        <taxon>Bacillati</taxon>
        <taxon>Actinomycetota</taxon>
        <taxon>Actinomycetes</taxon>
        <taxon>Kitasatosporales</taxon>
        <taxon>Streptomycetaceae</taxon>
        <taxon>Streptomyces</taxon>
    </lineage>
</organism>
<dbReference type="SMART" id="SM00530">
    <property type="entry name" value="HTH_XRE"/>
    <property type="match status" value="1"/>
</dbReference>
<dbReference type="InterPro" id="IPR043917">
    <property type="entry name" value="DUF5753"/>
</dbReference>
<gene>
    <name evidence="3" type="ORF">OG626_34390</name>
</gene>
<name>A0AAU3H587_9ACTN</name>
<evidence type="ECO:0000313" key="3">
    <source>
        <dbReference type="EMBL" id="WTZ00368.1"/>
    </source>
</evidence>
<dbReference type="GO" id="GO:0003677">
    <property type="term" value="F:DNA binding"/>
    <property type="evidence" value="ECO:0007669"/>
    <property type="project" value="InterPro"/>
</dbReference>
<feature type="domain" description="HTH cro/C1-type" evidence="2">
    <location>
        <begin position="18"/>
        <end position="72"/>
    </location>
</feature>
<dbReference type="Gene3D" id="1.10.260.40">
    <property type="entry name" value="lambda repressor-like DNA-binding domains"/>
    <property type="match status" value="1"/>
</dbReference>
<protein>
    <submittedName>
        <fullName evidence="3">Helix-turn-helix transcriptional regulator</fullName>
    </submittedName>
</protein>
<dbReference type="InterPro" id="IPR010982">
    <property type="entry name" value="Lambda_DNA-bd_dom_sf"/>
</dbReference>
<dbReference type="SUPFAM" id="SSF47413">
    <property type="entry name" value="lambda repressor-like DNA-binding domains"/>
    <property type="match status" value="1"/>
</dbReference>
<accession>A0AAU3H587</accession>